<evidence type="ECO:0000313" key="3">
    <source>
        <dbReference type="Proteomes" id="UP000466345"/>
    </source>
</evidence>
<gene>
    <name evidence="2" type="ORF">SRB5_11280</name>
</gene>
<name>A0A7K0CE16_9ACTN</name>
<reference evidence="2 3" key="1">
    <citation type="submission" date="2019-10" db="EMBL/GenBank/DDBJ databases">
        <title>Streptomyces smaragdinus sp. nov. and Streptomyces fabii sp. nov., isolated from the gut of fungus growing-termite Macrotermes natalensis.</title>
        <authorList>
            <person name="Schwitalla J."/>
            <person name="Benndorf R."/>
            <person name="Martin K."/>
            <person name="De Beer W."/>
            <person name="Kaster A.-K."/>
            <person name="Vollmers J."/>
            <person name="Poulsen M."/>
            <person name="Beemelmanns C."/>
        </authorList>
    </citation>
    <scope>NUCLEOTIDE SEQUENCE [LARGE SCALE GENOMIC DNA]</scope>
    <source>
        <strain evidence="2 3">RB5</strain>
    </source>
</reference>
<sequence length="67" mass="7101">MIGRPHPALGEEPAAYVTLHAERDITPGELRELCAADLTKVTVPVGITILAALPMNKPALRAQTTEA</sequence>
<comment type="caution">
    <text evidence="2">The sequence shown here is derived from an EMBL/GenBank/DDBJ whole genome shotgun (WGS) entry which is preliminary data.</text>
</comment>
<dbReference type="InterPro" id="IPR045851">
    <property type="entry name" value="AMP-bd_C_sf"/>
</dbReference>
<keyword evidence="3" id="KW-1185">Reference proteome</keyword>
<protein>
    <recommendedName>
        <fullName evidence="1">AMP-binding enzyme C-terminal domain-containing protein</fullName>
    </recommendedName>
</protein>
<dbReference type="Gene3D" id="3.30.300.30">
    <property type="match status" value="1"/>
</dbReference>
<evidence type="ECO:0000313" key="2">
    <source>
        <dbReference type="EMBL" id="MQY11014.1"/>
    </source>
</evidence>
<dbReference type="EMBL" id="WEGJ01000002">
    <property type="protein sequence ID" value="MQY11014.1"/>
    <property type="molecule type" value="Genomic_DNA"/>
</dbReference>
<proteinExistence type="predicted"/>
<feature type="domain" description="AMP-binding enzyme C-terminal" evidence="1">
    <location>
        <begin position="2"/>
        <end position="56"/>
    </location>
</feature>
<dbReference type="RefSeq" id="WP_323377120.1">
    <property type="nucleotide sequence ID" value="NZ_WEGJ01000002.1"/>
</dbReference>
<dbReference type="InterPro" id="IPR025110">
    <property type="entry name" value="AMP-bd_C"/>
</dbReference>
<dbReference type="Proteomes" id="UP000466345">
    <property type="component" value="Unassembled WGS sequence"/>
</dbReference>
<dbReference type="Pfam" id="PF13193">
    <property type="entry name" value="AMP-binding_C"/>
    <property type="match status" value="1"/>
</dbReference>
<dbReference type="AlphaFoldDB" id="A0A7K0CE16"/>
<dbReference type="SUPFAM" id="SSF56801">
    <property type="entry name" value="Acetyl-CoA synthetase-like"/>
    <property type="match status" value="1"/>
</dbReference>
<evidence type="ECO:0000259" key="1">
    <source>
        <dbReference type="Pfam" id="PF13193"/>
    </source>
</evidence>
<organism evidence="2 3">
    <name type="scientific">Streptomyces smaragdinus</name>
    <dbReference type="NCBI Taxonomy" id="2585196"/>
    <lineage>
        <taxon>Bacteria</taxon>
        <taxon>Bacillati</taxon>
        <taxon>Actinomycetota</taxon>
        <taxon>Actinomycetes</taxon>
        <taxon>Kitasatosporales</taxon>
        <taxon>Streptomycetaceae</taxon>
        <taxon>Streptomyces</taxon>
    </lineage>
</organism>
<accession>A0A7K0CE16</accession>